<evidence type="ECO:0000256" key="8">
    <source>
        <dbReference type="ARBA" id="ARBA00022692"/>
    </source>
</evidence>
<evidence type="ECO:0000256" key="2">
    <source>
        <dbReference type="ARBA" id="ARBA00004448"/>
    </source>
</evidence>
<evidence type="ECO:0000256" key="1">
    <source>
        <dbReference type="ARBA" id="ARBA00003257"/>
    </source>
</evidence>
<keyword evidence="9 18" id="KW-0999">Mitochondrion inner membrane</keyword>
<accession>A0A6H0N1J5</accession>
<dbReference type="GO" id="GO:0008137">
    <property type="term" value="F:NADH dehydrogenase (ubiquinone) activity"/>
    <property type="evidence" value="ECO:0007669"/>
    <property type="project" value="UniProtKB-EC"/>
</dbReference>
<feature type="transmembrane region" description="Helical" evidence="18">
    <location>
        <begin position="313"/>
        <end position="334"/>
    </location>
</feature>
<comment type="similarity">
    <text evidence="3 18">Belongs to the complex I subunit 2 family.</text>
</comment>
<name>A0A6H0N1J5_9CUCU</name>
<keyword evidence="15 18" id="KW-0496">Mitochondrion</keyword>
<evidence type="ECO:0000256" key="6">
    <source>
        <dbReference type="ARBA" id="ARBA00022448"/>
    </source>
</evidence>
<protein>
    <recommendedName>
        <fullName evidence="5 18">NADH-ubiquinone oxidoreductase chain 2</fullName>
        <ecNumber evidence="4 18">7.1.1.2</ecNumber>
    </recommendedName>
</protein>
<evidence type="ECO:0000256" key="18">
    <source>
        <dbReference type="RuleBase" id="RU003403"/>
    </source>
</evidence>
<dbReference type="GO" id="GO:0005743">
    <property type="term" value="C:mitochondrial inner membrane"/>
    <property type="evidence" value="ECO:0007669"/>
    <property type="project" value="UniProtKB-SubCell"/>
</dbReference>
<dbReference type="PANTHER" id="PTHR46552:SF1">
    <property type="entry name" value="NADH-UBIQUINONE OXIDOREDUCTASE CHAIN 2"/>
    <property type="match status" value="1"/>
</dbReference>
<evidence type="ECO:0000313" key="20">
    <source>
        <dbReference type="EMBL" id="QIV24562.1"/>
    </source>
</evidence>
<dbReference type="GO" id="GO:0006120">
    <property type="term" value="P:mitochondrial electron transport, NADH to ubiquinone"/>
    <property type="evidence" value="ECO:0007669"/>
    <property type="project" value="InterPro"/>
</dbReference>
<evidence type="ECO:0000256" key="4">
    <source>
        <dbReference type="ARBA" id="ARBA00012944"/>
    </source>
</evidence>
<geneLocation type="mitochondrion" evidence="20"/>
<feature type="transmembrane region" description="Helical" evidence="18">
    <location>
        <begin position="7"/>
        <end position="23"/>
    </location>
</feature>
<keyword evidence="16 18" id="KW-0472">Membrane</keyword>
<evidence type="ECO:0000256" key="3">
    <source>
        <dbReference type="ARBA" id="ARBA00007012"/>
    </source>
</evidence>
<keyword evidence="12 18" id="KW-1133">Transmembrane helix</keyword>
<evidence type="ECO:0000256" key="9">
    <source>
        <dbReference type="ARBA" id="ARBA00022792"/>
    </source>
</evidence>
<sequence length="337" mass="38517">MFKSYKMMFLTTLIIGTLIAISSYSWMSMWIGLEINLLSIIPLLSDPKNLYPSESALKYFVTQTLASAIILFSIITTLNLSESTSQDFNFPSVLIMNSALLTKMGAAPFHAWFPEVMEGLSWMNCLIMLTWQKVAPMIILFYNSKTTLFLSSIVIISSVVSGIMGLNQISMRKILAYSSINHIGWMIASMLSPQAIWVVYFLIYSLITFNIVIILDKLNIFYLKQLYNSINQNKKVKFFFILNFLSLGGLPPFLGFFPKWLTINFLVQNNFIGLSLILIVFTLVTLYFYLRITFSSMLIYSQEMLITQTKPKMFLIYASNFVTLVGLLACTLIFNLY</sequence>
<comment type="function">
    <text evidence="1">Core subunit of the mitochondrial membrane respiratory chain NADH dehydrogenase (Complex I) that is believed to belong to the minimal assembly required for catalysis. Complex I functions in the transfer of electrons from NADH to the respiratory chain. The immediate electron acceptor for the enzyme is believed to be ubiquinone.</text>
</comment>
<keyword evidence="13 18" id="KW-0520">NAD</keyword>
<feature type="domain" description="NADH:quinone oxidoreductase/Mrp antiporter transmembrane" evidence="19">
    <location>
        <begin position="23"/>
        <end position="282"/>
    </location>
</feature>
<keyword evidence="8 18" id="KW-0812">Transmembrane</keyword>
<keyword evidence="10 18" id="KW-1278">Translocase</keyword>
<keyword evidence="6" id="KW-0813">Transport</keyword>
<dbReference type="InterPro" id="IPR001750">
    <property type="entry name" value="ND/Mrp_TM"/>
</dbReference>
<dbReference type="PRINTS" id="PR01436">
    <property type="entry name" value="NADHDHGNASE2"/>
</dbReference>
<evidence type="ECO:0000256" key="13">
    <source>
        <dbReference type="ARBA" id="ARBA00023027"/>
    </source>
</evidence>
<proteinExistence type="inferred from homology"/>
<dbReference type="InterPro" id="IPR050175">
    <property type="entry name" value="Complex_I_Subunit_2"/>
</dbReference>
<comment type="catalytic activity">
    <reaction evidence="17 18">
        <text>a ubiquinone + NADH + 5 H(+)(in) = a ubiquinol + NAD(+) + 4 H(+)(out)</text>
        <dbReference type="Rhea" id="RHEA:29091"/>
        <dbReference type="Rhea" id="RHEA-COMP:9565"/>
        <dbReference type="Rhea" id="RHEA-COMP:9566"/>
        <dbReference type="ChEBI" id="CHEBI:15378"/>
        <dbReference type="ChEBI" id="CHEBI:16389"/>
        <dbReference type="ChEBI" id="CHEBI:17976"/>
        <dbReference type="ChEBI" id="CHEBI:57540"/>
        <dbReference type="ChEBI" id="CHEBI:57945"/>
        <dbReference type="EC" id="7.1.1.2"/>
    </reaction>
</comment>
<feature type="transmembrane region" description="Helical" evidence="18">
    <location>
        <begin position="236"/>
        <end position="258"/>
    </location>
</feature>
<evidence type="ECO:0000256" key="16">
    <source>
        <dbReference type="ARBA" id="ARBA00023136"/>
    </source>
</evidence>
<keyword evidence="7 18" id="KW-0679">Respiratory chain</keyword>
<comment type="subcellular location">
    <subcellularLocation>
        <location evidence="2 18">Mitochondrion inner membrane</location>
        <topology evidence="2 18">Multi-pass membrane protein</topology>
    </subcellularLocation>
</comment>
<dbReference type="EC" id="7.1.1.2" evidence="4 18"/>
<evidence type="ECO:0000256" key="17">
    <source>
        <dbReference type="ARBA" id="ARBA00049551"/>
    </source>
</evidence>
<keyword evidence="14 18" id="KW-0830">Ubiquinone</keyword>
<feature type="transmembrane region" description="Helical" evidence="18">
    <location>
        <begin position="148"/>
        <end position="167"/>
    </location>
</feature>
<dbReference type="Pfam" id="PF00361">
    <property type="entry name" value="Proton_antipo_M"/>
    <property type="match status" value="1"/>
</dbReference>
<feature type="transmembrane region" description="Helical" evidence="18">
    <location>
        <begin position="197"/>
        <end position="215"/>
    </location>
</feature>
<feature type="transmembrane region" description="Helical" evidence="18">
    <location>
        <begin position="120"/>
        <end position="142"/>
    </location>
</feature>
<comment type="function">
    <text evidence="18">Core subunit of the mitochondrial membrane respiratory chain NADH dehydrogenase (Complex I) which catalyzes electron transfer from NADH through the respiratory chain, using ubiquinone as an electron acceptor. Essential for the catalytic activity and assembly of complex I.</text>
</comment>
<organism evidence="20">
    <name type="scientific">Phaolus metallicus</name>
    <dbReference type="NCBI Taxonomy" id="2547844"/>
    <lineage>
        <taxon>Eukaryota</taxon>
        <taxon>Metazoa</taxon>
        <taxon>Ecdysozoa</taxon>
        <taxon>Arthropoda</taxon>
        <taxon>Hexapoda</taxon>
        <taxon>Insecta</taxon>
        <taxon>Pterygota</taxon>
        <taxon>Neoptera</taxon>
        <taxon>Endopterygota</taxon>
        <taxon>Coleoptera</taxon>
        <taxon>Polyphaga</taxon>
        <taxon>Cucujiformia</taxon>
        <taxon>Chrysomeloidea</taxon>
        <taxon>Cerambycidae</taxon>
        <taxon>Prioninae</taxon>
        <taxon>Anacolini</taxon>
        <taxon>Phaolus</taxon>
    </lineage>
</organism>
<evidence type="ECO:0000259" key="19">
    <source>
        <dbReference type="Pfam" id="PF00361"/>
    </source>
</evidence>
<evidence type="ECO:0000256" key="7">
    <source>
        <dbReference type="ARBA" id="ARBA00022660"/>
    </source>
</evidence>
<dbReference type="AlphaFoldDB" id="A0A6H0N1J5"/>
<evidence type="ECO:0000256" key="5">
    <source>
        <dbReference type="ARBA" id="ARBA00021008"/>
    </source>
</evidence>
<reference evidence="20" key="1">
    <citation type="journal article" date="2020" name="Syst. Entomol.">
        <title>Museomics reveals extensive cryptic diversity of Australian prionine longhorn beetles with implications for their classification and conservation.</title>
        <authorList>
            <person name="Jin M."/>
            <person name="Zwick A."/>
            <person name="Slipinski A."/>
            <person name="Keyzer R."/>
            <person name="Pang H."/>
        </authorList>
    </citation>
    <scope>NUCLEOTIDE SEQUENCE</scope>
</reference>
<dbReference type="EMBL" id="MK614535">
    <property type="protein sequence ID" value="QIV24562.1"/>
    <property type="molecule type" value="Genomic_DNA"/>
</dbReference>
<dbReference type="PANTHER" id="PTHR46552">
    <property type="entry name" value="NADH-UBIQUINONE OXIDOREDUCTASE CHAIN 2"/>
    <property type="match status" value="1"/>
</dbReference>
<feature type="transmembrane region" description="Helical" evidence="18">
    <location>
        <begin position="90"/>
        <end position="113"/>
    </location>
</feature>
<gene>
    <name evidence="20" type="primary">ND2</name>
</gene>
<evidence type="ECO:0000256" key="12">
    <source>
        <dbReference type="ARBA" id="ARBA00022989"/>
    </source>
</evidence>
<feature type="transmembrane region" description="Helical" evidence="18">
    <location>
        <begin position="270"/>
        <end position="292"/>
    </location>
</feature>
<evidence type="ECO:0000256" key="14">
    <source>
        <dbReference type="ARBA" id="ARBA00023075"/>
    </source>
</evidence>
<evidence type="ECO:0000256" key="11">
    <source>
        <dbReference type="ARBA" id="ARBA00022982"/>
    </source>
</evidence>
<evidence type="ECO:0000256" key="15">
    <source>
        <dbReference type="ARBA" id="ARBA00023128"/>
    </source>
</evidence>
<dbReference type="InterPro" id="IPR003917">
    <property type="entry name" value="NADH_UbQ_OxRdtase_chain2"/>
</dbReference>
<keyword evidence="11 18" id="KW-0249">Electron transport</keyword>
<evidence type="ECO:0000256" key="10">
    <source>
        <dbReference type="ARBA" id="ARBA00022967"/>
    </source>
</evidence>
<feature type="transmembrane region" description="Helical" evidence="18">
    <location>
        <begin position="57"/>
        <end position="78"/>
    </location>
</feature>